<reference evidence="10 11" key="1">
    <citation type="submission" date="2013-12" db="EMBL/GenBank/DDBJ databases">
        <title>The Genome Sequence of Candida albicans P78048.</title>
        <authorList>
            <consortium name="The Broad Institute Genome Sequencing Platform"/>
            <consortium name="The Broad Institute Genome Sequencing Center for Infectious Disease"/>
            <person name="Cuomo C."/>
            <person name="Bennett R."/>
            <person name="Hirakawa M."/>
            <person name="Noverr M."/>
            <person name="Mitchell A."/>
            <person name="Young S.K."/>
            <person name="Zeng Q."/>
            <person name="Gargeya S."/>
            <person name="Fitzgerald M."/>
            <person name="Abouelleil A."/>
            <person name="Alvarado L."/>
            <person name="Berlin A.M."/>
            <person name="Chapman S.B."/>
            <person name="Dewar J."/>
            <person name="Goldberg J."/>
            <person name="Griggs A."/>
            <person name="Gujja S."/>
            <person name="Hansen M."/>
            <person name="Howarth C."/>
            <person name="Imamovic A."/>
            <person name="Larimer J."/>
            <person name="McCowan C."/>
            <person name="Murphy C."/>
            <person name="Pearson M."/>
            <person name="Priest M."/>
            <person name="Roberts A."/>
            <person name="Saif S."/>
            <person name="Shea T."/>
            <person name="Sykes S."/>
            <person name="Wortman J."/>
            <person name="Nusbaum C."/>
            <person name="Birren B."/>
        </authorList>
    </citation>
    <scope>NUCLEOTIDE SEQUENCE [LARGE SCALE GENOMIC DNA]</scope>
    <source>
        <strain evidence="10 11">P78048</strain>
    </source>
</reference>
<feature type="compositionally biased region" description="Gly residues" evidence="8">
    <location>
        <begin position="136"/>
        <end position="150"/>
    </location>
</feature>
<proteinExistence type="inferred from homology"/>
<keyword evidence="5 7" id="KW-0648">Protein biosynthesis</keyword>
<evidence type="ECO:0000256" key="1">
    <source>
        <dbReference type="ARBA" id="ARBA00004496"/>
    </source>
</evidence>
<dbReference type="EMBL" id="AJIX01000009">
    <property type="protein sequence ID" value="KGR16560.1"/>
    <property type="molecule type" value="Genomic_DNA"/>
</dbReference>
<evidence type="ECO:0000313" key="11">
    <source>
        <dbReference type="Proteomes" id="UP000030161"/>
    </source>
</evidence>
<dbReference type="GO" id="GO:0033290">
    <property type="term" value="C:eukaryotic 48S preinitiation complex"/>
    <property type="evidence" value="ECO:0007669"/>
    <property type="project" value="UniProtKB-UniRule"/>
</dbReference>
<evidence type="ECO:0000256" key="7">
    <source>
        <dbReference type="HAMAP-Rule" id="MF_03000"/>
    </source>
</evidence>
<comment type="subcellular location">
    <subcellularLocation>
        <location evidence="1 7">Cytoplasm</location>
    </subcellularLocation>
</comment>
<evidence type="ECO:0000259" key="9">
    <source>
        <dbReference type="PROSITE" id="PS50250"/>
    </source>
</evidence>
<dbReference type="GO" id="GO:0016282">
    <property type="term" value="C:eukaryotic 43S preinitiation complex"/>
    <property type="evidence" value="ECO:0007669"/>
    <property type="project" value="UniProtKB-UniRule"/>
</dbReference>
<dbReference type="HAMAP" id="MF_03000">
    <property type="entry name" value="eIF3a"/>
    <property type="match status" value="1"/>
</dbReference>
<dbReference type="InterPro" id="IPR000717">
    <property type="entry name" value="PCI_dom"/>
</dbReference>
<dbReference type="GO" id="GO:0003743">
    <property type="term" value="F:translation initiation factor activity"/>
    <property type="evidence" value="ECO:0007669"/>
    <property type="project" value="UniProtKB-UniRule"/>
</dbReference>
<accession>A0AB34PZ03</accession>
<organism evidence="10 11">
    <name type="scientific">Candida albicans P78048</name>
    <dbReference type="NCBI Taxonomy" id="1094989"/>
    <lineage>
        <taxon>Eukaryota</taxon>
        <taxon>Fungi</taxon>
        <taxon>Dikarya</taxon>
        <taxon>Ascomycota</taxon>
        <taxon>Saccharomycotina</taxon>
        <taxon>Pichiomycetes</taxon>
        <taxon>Debaryomycetaceae</taxon>
        <taxon>Candida/Lodderomyces clade</taxon>
        <taxon>Candida</taxon>
    </lineage>
</organism>
<gene>
    <name evidence="7" type="primary">TIF32</name>
    <name evidence="10" type="ORF">MG3_01289</name>
</gene>
<dbReference type="Gene3D" id="4.10.860.10">
    <property type="entry name" value="UVR domain"/>
    <property type="match status" value="1"/>
</dbReference>
<comment type="caution">
    <text evidence="10">The sequence shown here is derived from an EMBL/GenBank/DDBJ whole genome shotgun (WGS) entry which is preliminary data.</text>
</comment>
<dbReference type="Proteomes" id="UP000030161">
    <property type="component" value="Unassembled WGS sequence"/>
</dbReference>
<dbReference type="GO" id="GO:0071540">
    <property type="term" value="C:eukaryotic translation initiation factor 3 complex, eIF3e"/>
    <property type="evidence" value="ECO:0007669"/>
    <property type="project" value="TreeGrafter"/>
</dbReference>
<sequence length="929" mass="105960">MAPPHKNHNFRPENVLKRAEDLIAVGQKEAALDTLYELITSKRIRYLQVQDLEPIASLLIELAVELRKGKLAKDALHQYKKNIQLSENGLESVQTIVRKFIDLAEKKLDAAQTKADIKIDEEENAAAAAAAATSSGGAGAGGDAGGAGAGGDDDLETAQTPESILLSAVSNTDSADRTERELVTPWLRFLWEAFRAVLDILRNNSKLEITYSAIVNQAFKFCLNFNRKAEFRRLCELLRTHMQSVTTQTTTKTSGHNAIDLSDAETVQRYLDQRFAQLNIAVKLELWQESFRSVDDVHSLITASKKAPKPNMMANYYENLARIFAVSDNTLYHAAAWNKFFNLYSQSPLATDEELKRYASVLVLSTLSIPQRVVQDVDEHKSKNSKLSSLLNLTHVPTREGLIKSILSRSILKYVDEPIQQLFELLEGGDFHPLSIKQEISQLFQIIESDKEFKKYIPTLTEVILIRIFQQVSQVYDAVKLDFLISLGIFPDLEYSLSELQVEDLIVNAVKDDLVSLTIDHESGVVSFKSNPFDEIDQEFANAGTTTTNTITTTTIGTSRLQISPAELVRTQISKLAATLSESIYLIDPNYEARQQQAKQQALQRCIKDMVNEQQRIADRSKILKDRKVAAEKRKREEEERQARLRQEKLAMEQKLEQERLIAEQERKKLEKLEKERELIKENEKRKIAEEINAKGIIKIDLNNLKELDTTKLQLMQIEQLNKDKKELETKLQATAKKADHLERAYRRYELNLLEADLEIQLDLEKKDYEFLKQSKINKAKKDHDNAIELKKRLQRILPDYSKFKSEIDAKNEVKLKQLQKEAQIKFEKAKQERIESVKKHRIEELKIRKERERKAAAEEAARQAKAAEMAKLKEELRIQKEKDEALARKRAELEAAAAAAAAPSPSPPPKKTMTFAERMRLKREGKLP</sequence>
<dbReference type="Pfam" id="PF22591">
    <property type="entry name" value="eIF3a_PCI_TPR-like"/>
    <property type="match status" value="2"/>
</dbReference>
<dbReference type="PROSITE" id="PS50250">
    <property type="entry name" value="PCI"/>
    <property type="match status" value="1"/>
</dbReference>
<dbReference type="Pfam" id="PF01399">
    <property type="entry name" value="PCI"/>
    <property type="match status" value="1"/>
</dbReference>
<dbReference type="InterPro" id="IPR027512">
    <property type="entry name" value="EIF3A"/>
</dbReference>
<dbReference type="PANTHER" id="PTHR14005:SF0">
    <property type="entry name" value="EUKARYOTIC TRANSLATION INITIATION FACTOR 3 SUBUNIT A"/>
    <property type="match status" value="1"/>
</dbReference>
<evidence type="ECO:0000256" key="8">
    <source>
        <dbReference type="SAM" id="MobiDB-lite"/>
    </source>
</evidence>
<dbReference type="InterPro" id="IPR054711">
    <property type="entry name" value="eIF3a_PCI_TPR-like"/>
</dbReference>
<keyword evidence="6 7" id="KW-0175">Coiled coil</keyword>
<comment type="function">
    <text evidence="7">RNA-binding component of the eukaryotic translation initiation factor 3 (eIF-3) complex, which is involved in protein synthesis of a specialized repertoire of mRNAs and, together with other initiation factors, stimulates binding of mRNA and methionyl-tRNAi to the 40S ribosome. The eIF-3 complex specifically targets and initiates translation of a subset of mRNAs involved in cell proliferation.</text>
</comment>
<dbReference type="GO" id="GO:0003729">
    <property type="term" value="F:mRNA binding"/>
    <property type="evidence" value="ECO:0007669"/>
    <property type="project" value="TreeGrafter"/>
</dbReference>
<keyword evidence="4 7" id="KW-0694">RNA-binding</keyword>
<feature type="coiled-coil region" evidence="7">
    <location>
        <begin position="621"/>
        <end position="890"/>
    </location>
</feature>
<dbReference type="Gene3D" id="1.25.40.860">
    <property type="match status" value="1"/>
</dbReference>
<evidence type="ECO:0000256" key="3">
    <source>
        <dbReference type="ARBA" id="ARBA00022540"/>
    </source>
</evidence>
<dbReference type="GO" id="GO:0001732">
    <property type="term" value="P:formation of cytoplasmic translation initiation complex"/>
    <property type="evidence" value="ECO:0007669"/>
    <property type="project" value="UniProtKB-UniRule"/>
</dbReference>
<comment type="subunit">
    <text evidence="7">Component of the eukaryotic translation initiation factor 3 (eIF-3) complex.</text>
</comment>
<evidence type="ECO:0000313" key="10">
    <source>
        <dbReference type="EMBL" id="KGR16560.1"/>
    </source>
</evidence>
<dbReference type="GO" id="GO:0043614">
    <property type="term" value="C:multi-eIF complex"/>
    <property type="evidence" value="ECO:0007669"/>
    <property type="project" value="TreeGrafter"/>
</dbReference>
<name>A0AB34PZ03_CANAX</name>
<feature type="domain" description="PCI" evidence="9">
    <location>
        <begin position="355"/>
        <end position="533"/>
    </location>
</feature>
<evidence type="ECO:0000256" key="6">
    <source>
        <dbReference type="ARBA" id="ARBA00023054"/>
    </source>
</evidence>
<keyword evidence="3 7" id="KW-0396">Initiation factor</keyword>
<dbReference type="FunFam" id="4.10.860.10:FF:000001">
    <property type="entry name" value="Eukaryotic translation initiation factor 3 subunit A"/>
    <property type="match status" value="1"/>
</dbReference>
<evidence type="ECO:0000256" key="5">
    <source>
        <dbReference type="ARBA" id="ARBA00022917"/>
    </source>
</evidence>
<dbReference type="SMART" id="SM00088">
    <property type="entry name" value="PINT"/>
    <property type="match status" value="1"/>
</dbReference>
<dbReference type="AlphaFoldDB" id="A0AB34PZ03"/>
<dbReference type="GO" id="GO:0002188">
    <property type="term" value="P:translation reinitiation"/>
    <property type="evidence" value="ECO:0007669"/>
    <property type="project" value="TreeGrafter"/>
</dbReference>
<evidence type="ECO:0000256" key="4">
    <source>
        <dbReference type="ARBA" id="ARBA00022884"/>
    </source>
</evidence>
<comment type="similarity">
    <text evidence="7">Belongs to the eIF-3 subunit A family.</text>
</comment>
<protein>
    <recommendedName>
        <fullName evidence="7">Eukaryotic translation initiation factor 3 subunit A</fullName>
        <shortName evidence="7">eIF3a</shortName>
    </recommendedName>
    <alternativeName>
        <fullName evidence="7">Eukaryotic translation initiation factor 3 110 kDa subunit homolog</fullName>
        <shortName evidence="7">eIF3 p110</shortName>
    </alternativeName>
    <alternativeName>
        <fullName evidence="7">Translation initiation factor eIF3, p110 subunit homolog</fullName>
    </alternativeName>
</protein>
<feature type="region of interest" description="Disordered" evidence="8">
    <location>
        <begin position="130"/>
        <end position="154"/>
    </location>
</feature>
<keyword evidence="2 7" id="KW-0963">Cytoplasm</keyword>
<evidence type="ECO:0000256" key="2">
    <source>
        <dbReference type="ARBA" id="ARBA00022490"/>
    </source>
</evidence>
<dbReference type="PANTHER" id="PTHR14005">
    <property type="entry name" value="EUKARYOTIC TRANSLATION INITIATION FACTOR 3, THETA SUBUNIT"/>
    <property type="match status" value="1"/>
</dbReference>
<dbReference type="GO" id="GO:0071541">
    <property type="term" value="C:eukaryotic translation initiation factor 3 complex, eIF3m"/>
    <property type="evidence" value="ECO:0007669"/>
    <property type="project" value="TreeGrafter"/>
</dbReference>